<organism evidence="9 10">
    <name type="scientific">Kosmotoga arenicorallina S304</name>
    <dbReference type="NCBI Taxonomy" id="1453497"/>
    <lineage>
        <taxon>Bacteria</taxon>
        <taxon>Thermotogati</taxon>
        <taxon>Thermotogota</taxon>
        <taxon>Thermotogae</taxon>
        <taxon>Kosmotogales</taxon>
        <taxon>Kosmotogaceae</taxon>
        <taxon>Kosmotoga</taxon>
    </lineage>
</organism>
<dbReference type="AlphaFoldDB" id="A0A182C7S6"/>
<keyword evidence="2 7" id="KW-0547">Nucleotide-binding</keyword>
<dbReference type="EMBL" id="JFHK01000002">
    <property type="protein sequence ID" value="OAA31760.1"/>
    <property type="molecule type" value="Genomic_DNA"/>
</dbReference>
<keyword evidence="4 7" id="KW-0805">Transcription regulation</keyword>
<comment type="function">
    <text evidence="7">Negatively regulates transcription of bacterial ribonucleotide reductase nrd genes and operons by binding to NrdR-boxes.</text>
</comment>
<evidence type="ECO:0000313" key="9">
    <source>
        <dbReference type="EMBL" id="OAA31760.1"/>
    </source>
</evidence>
<feature type="domain" description="ATP-cone" evidence="8">
    <location>
        <begin position="49"/>
        <end position="139"/>
    </location>
</feature>
<evidence type="ECO:0000256" key="3">
    <source>
        <dbReference type="ARBA" id="ARBA00022840"/>
    </source>
</evidence>
<evidence type="ECO:0000256" key="1">
    <source>
        <dbReference type="ARBA" id="ARBA00022491"/>
    </source>
</evidence>
<keyword evidence="5 7" id="KW-0238">DNA-binding</keyword>
<dbReference type="Pfam" id="PF22811">
    <property type="entry name" value="Zn_ribbon_NrdR"/>
    <property type="match status" value="1"/>
</dbReference>
<dbReference type="RefSeq" id="WP_068345339.1">
    <property type="nucleotide sequence ID" value="NZ_JFHK01000002.1"/>
</dbReference>
<evidence type="ECO:0000256" key="7">
    <source>
        <dbReference type="HAMAP-Rule" id="MF_00440"/>
    </source>
</evidence>
<comment type="cofactor">
    <cofactor evidence="7">
        <name>Zn(2+)</name>
        <dbReference type="ChEBI" id="CHEBI:29105"/>
    </cofactor>
    <text evidence="7">Binds 1 zinc ion.</text>
</comment>
<keyword evidence="7" id="KW-0862">Zinc</keyword>
<reference evidence="9 10" key="1">
    <citation type="submission" date="2014-02" db="EMBL/GenBank/DDBJ databases">
        <title>Kosmotoga genome sequencing.</title>
        <authorList>
            <person name="Pollo S.M."/>
            <person name="Charchuk R."/>
            <person name="Nesbo C.L."/>
        </authorList>
    </citation>
    <scope>NUCLEOTIDE SEQUENCE [LARGE SCALE GENOMIC DNA]</scope>
    <source>
        <strain evidence="9 10">S304</strain>
    </source>
</reference>
<dbReference type="GO" id="GO:0005524">
    <property type="term" value="F:ATP binding"/>
    <property type="evidence" value="ECO:0007669"/>
    <property type="project" value="UniProtKB-UniRule"/>
</dbReference>
<dbReference type="PROSITE" id="PS51161">
    <property type="entry name" value="ATP_CONE"/>
    <property type="match status" value="1"/>
</dbReference>
<evidence type="ECO:0000256" key="2">
    <source>
        <dbReference type="ARBA" id="ARBA00022741"/>
    </source>
</evidence>
<dbReference type="Pfam" id="PF03477">
    <property type="entry name" value="ATP-cone"/>
    <property type="match status" value="1"/>
</dbReference>
<evidence type="ECO:0000313" key="10">
    <source>
        <dbReference type="Proteomes" id="UP000077339"/>
    </source>
</evidence>
<keyword evidence="7" id="KW-0863">Zinc-finger</keyword>
<evidence type="ECO:0000256" key="5">
    <source>
        <dbReference type="ARBA" id="ARBA00023125"/>
    </source>
</evidence>
<accession>A0A182C7S6</accession>
<dbReference type="PANTHER" id="PTHR30455:SF2">
    <property type="entry name" value="TRANSCRIPTIONAL REPRESSOR NRDR"/>
    <property type="match status" value="1"/>
</dbReference>
<dbReference type="PANTHER" id="PTHR30455">
    <property type="entry name" value="TRANSCRIPTIONAL REPRESSOR NRDR"/>
    <property type="match status" value="1"/>
</dbReference>
<dbReference type="Proteomes" id="UP000077339">
    <property type="component" value="Unassembled WGS sequence"/>
</dbReference>
<evidence type="ECO:0000256" key="4">
    <source>
        <dbReference type="ARBA" id="ARBA00023015"/>
    </source>
</evidence>
<dbReference type="NCBIfam" id="TIGR00244">
    <property type="entry name" value="transcriptional regulator NrdR"/>
    <property type="match status" value="1"/>
</dbReference>
<keyword evidence="1 7" id="KW-0678">Repressor</keyword>
<name>A0A182C7S6_9BACT</name>
<gene>
    <name evidence="7" type="primary">nrdR</name>
    <name evidence="9" type="ORF">AT15_02735</name>
</gene>
<evidence type="ECO:0000259" key="8">
    <source>
        <dbReference type="PROSITE" id="PS51161"/>
    </source>
</evidence>
<dbReference type="HAMAP" id="MF_00440">
    <property type="entry name" value="NrdR"/>
    <property type="match status" value="1"/>
</dbReference>
<comment type="similarity">
    <text evidence="7">Belongs to the NrdR family.</text>
</comment>
<evidence type="ECO:0000256" key="6">
    <source>
        <dbReference type="ARBA" id="ARBA00023163"/>
    </source>
</evidence>
<comment type="caution">
    <text evidence="9">The sequence shown here is derived from an EMBL/GenBank/DDBJ whole genome shotgun (WGS) entry which is preliminary data.</text>
</comment>
<keyword evidence="6 7" id="KW-0804">Transcription</keyword>
<feature type="zinc finger region" evidence="7">
    <location>
        <begin position="3"/>
        <end position="34"/>
    </location>
</feature>
<dbReference type="OrthoDB" id="9807461at2"/>
<dbReference type="GO" id="GO:0045892">
    <property type="term" value="P:negative regulation of DNA-templated transcription"/>
    <property type="evidence" value="ECO:0007669"/>
    <property type="project" value="UniProtKB-UniRule"/>
</dbReference>
<keyword evidence="10" id="KW-1185">Reference proteome</keyword>
<dbReference type="InterPro" id="IPR005144">
    <property type="entry name" value="ATP-cone_dom"/>
</dbReference>
<dbReference type="InterPro" id="IPR003796">
    <property type="entry name" value="RNR_NrdR-like"/>
</dbReference>
<dbReference type="STRING" id="1453497.AT15_02735"/>
<dbReference type="GO" id="GO:0008270">
    <property type="term" value="F:zinc ion binding"/>
    <property type="evidence" value="ECO:0007669"/>
    <property type="project" value="UniProtKB-UniRule"/>
</dbReference>
<protein>
    <recommendedName>
        <fullName evidence="7">Transcriptional repressor NrdR</fullName>
    </recommendedName>
</protein>
<keyword evidence="7" id="KW-0479">Metal-binding</keyword>
<sequence>MKCPFCGSDLTRVIDTRTTDGGTVVRRRRECEDCNGRFTTYERFEQRPIFVVKKDGRRQRFDRQKILSGIIKACEKRPITLEEMEEMLTEIEHEVQKLGNSEVSTLQIGELVMKKLKSKDRVAYVRFASVYKEFRDLDHFMDIISELKDEFKAKNHLGGI</sequence>
<dbReference type="PATRIC" id="fig|1453497.3.peg.543"/>
<dbReference type="InterPro" id="IPR055173">
    <property type="entry name" value="NrdR-like_N"/>
</dbReference>
<dbReference type="GO" id="GO:0003677">
    <property type="term" value="F:DNA binding"/>
    <property type="evidence" value="ECO:0007669"/>
    <property type="project" value="UniProtKB-KW"/>
</dbReference>
<keyword evidence="3 7" id="KW-0067">ATP-binding</keyword>
<proteinExistence type="inferred from homology"/>